<proteinExistence type="predicted"/>
<evidence type="ECO:0000256" key="6">
    <source>
        <dbReference type="ARBA" id="ARBA00022989"/>
    </source>
</evidence>
<evidence type="ECO:0000256" key="2">
    <source>
        <dbReference type="ARBA" id="ARBA00022676"/>
    </source>
</evidence>
<feature type="domain" description="Glycosyltransferase 2-like" evidence="9">
    <location>
        <begin position="3"/>
        <end position="164"/>
    </location>
</feature>
<keyword evidence="3 10" id="KW-0808">Transferase</keyword>
<dbReference type="SUPFAM" id="SSF53448">
    <property type="entry name" value="Nucleotide-diphospho-sugar transferases"/>
    <property type="match status" value="1"/>
</dbReference>
<evidence type="ECO:0000256" key="4">
    <source>
        <dbReference type="ARBA" id="ARBA00022692"/>
    </source>
</evidence>
<dbReference type="Proteomes" id="UP000229401">
    <property type="component" value="Unassembled WGS sequence"/>
</dbReference>
<keyword evidence="7 8" id="KW-0472">Membrane</keyword>
<evidence type="ECO:0000313" key="10">
    <source>
        <dbReference type="EMBL" id="PIY72034.1"/>
    </source>
</evidence>
<keyword evidence="4 8" id="KW-0812">Transmembrane</keyword>
<dbReference type="InterPro" id="IPR001173">
    <property type="entry name" value="Glyco_trans_2-like"/>
</dbReference>
<dbReference type="PANTHER" id="PTHR48090:SF3">
    <property type="entry name" value="UNDECAPRENYL-PHOSPHATE 4-DEOXY-4-FORMAMIDO-L-ARABINOSE TRANSFERASE"/>
    <property type="match status" value="1"/>
</dbReference>
<reference evidence="11" key="1">
    <citation type="submission" date="2017-09" db="EMBL/GenBank/DDBJ databases">
        <title>Depth-based differentiation of microbial function through sediment-hosted aquifers and enrichment of novel symbionts in the deep terrestrial subsurface.</title>
        <authorList>
            <person name="Probst A.J."/>
            <person name="Ladd B."/>
            <person name="Jarett J.K."/>
            <person name="Geller-Mcgrath D.E."/>
            <person name="Sieber C.M.K."/>
            <person name="Emerson J.B."/>
            <person name="Anantharaman K."/>
            <person name="Thomas B.C."/>
            <person name="Malmstrom R."/>
            <person name="Stieglmeier M."/>
            <person name="Klingl A."/>
            <person name="Woyke T."/>
            <person name="Ryan C.M."/>
            <person name="Banfield J.F."/>
        </authorList>
    </citation>
    <scope>NUCLEOTIDE SEQUENCE [LARGE SCALE GENOMIC DNA]</scope>
</reference>
<dbReference type="GO" id="GO:0099621">
    <property type="term" value="F:undecaprenyl-phosphate 4-deoxy-4-formamido-L-arabinose transferase activity"/>
    <property type="evidence" value="ECO:0007669"/>
    <property type="project" value="TreeGrafter"/>
</dbReference>
<name>A0A2M7QI84_9BACT</name>
<dbReference type="Gene3D" id="3.90.550.10">
    <property type="entry name" value="Spore Coat Polysaccharide Biosynthesis Protein SpsA, Chain A"/>
    <property type="match status" value="1"/>
</dbReference>
<accession>A0A2M7QI84</accession>
<gene>
    <name evidence="10" type="ORF">COY87_03055</name>
</gene>
<dbReference type="AlphaFoldDB" id="A0A2M7QI84"/>
<dbReference type="GO" id="GO:0005886">
    <property type="term" value="C:plasma membrane"/>
    <property type="evidence" value="ECO:0007669"/>
    <property type="project" value="TreeGrafter"/>
</dbReference>
<keyword evidence="6 8" id="KW-1133">Transmembrane helix</keyword>
<feature type="transmembrane region" description="Helical" evidence="8">
    <location>
        <begin position="271"/>
        <end position="293"/>
    </location>
</feature>
<organism evidence="10 11">
    <name type="scientific">Candidatus Roizmanbacteria bacterium CG_4_10_14_0_8_um_filter_33_9</name>
    <dbReference type="NCBI Taxonomy" id="1974826"/>
    <lineage>
        <taxon>Bacteria</taxon>
        <taxon>Candidatus Roizmaniibacteriota</taxon>
    </lineage>
</organism>
<evidence type="ECO:0000313" key="11">
    <source>
        <dbReference type="Proteomes" id="UP000229401"/>
    </source>
</evidence>
<evidence type="ECO:0000256" key="7">
    <source>
        <dbReference type="ARBA" id="ARBA00023136"/>
    </source>
</evidence>
<dbReference type="CDD" id="cd04187">
    <property type="entry name" value="DPM1_like_bac"/>
    <property type="match status" value="1"/>
</dbReference>
<dbReference type="InterPro" id="IPR050256">
    <property type="entry name" value="Glycosyltransferase_2"/>
</dbReference>
<keyword evidence="5" id="KW-0448">Lipopolysaccharide biosynthesis</keyword>
<comment type="caution">
    <text evidence="10">The sequence shown here is derived from an EMBL/GenBank/DDBJ whole genome shotgun (WGS) entry which is preliminary data.</text>
</comment>
<keyword evidence="1" id="KW-1003">Cell membrane</keyword>
<evidence type="ECO:0000256" key="3">
    <source>
        <dbReference type="ARBA" id="ARBA00022679"/>
    </source>
</evidence>
<dbReference type="PANTHER" id="PTHR48090">
    <property type="entry name" value="UNDECAPRENYL-PHOSPHATE 4-DEOXY-4-FORMAMIDO-L-ARABINOSE TRANSFERASE-RELATED"/>
    <property type="match status" value="1"/>
</dbReference>
<protein>
    <submittedName>
        <fullName evidence="10">Glycosyltransferase</fullName>
    </submittedName>
</protein>
<sequence>MISILIPFYNEEESLPLLYNQIVDTMVKLKREYEILYIDDGSTDKSVSKLKDCIQKDTHVHIIGNRKRLGKGEVLQKGIEKALGDIIIFMDADLQDDPSDIVYFLKKIDEGYDLINGVRKKRKDSFIVKLYSYFANAFLHTVMKSPFTDINCGFKAIKKDVFKEIHLYANNFRFLPLAAFYKGFKVGEVEVQNRDRIYGVSKYGWKKLYIGMMDTVTAYFIFQFAEKPLHFFGTVGLGFFGVGFIISLYLTIERIFFNVMLYRRPILQLGILLIIIGIQIAMTGIIGELIVYLDKRKK</sequence>
<evidence type="ECO:0000256" key="1">
    <source>
        <dbReference type="ARBA" id="ARBA00022475"/>
    </source>
</evidence>
<evidence type="ECO:0000259" key="9">
    <source>
        <dbReference type="Pfam" id="PF00535"/>
    </source>
</evidence>
<evidence type="ECO:0000256" key="5">
    <source>
        <dbReference type="ARBA" id="ARBA00022985"/>
    </source>
</evidence>
<feature type="transmembrane region" description="Helical" evidence="8">
    <location>
        <begin position="231"/>
        <end position="250"/>
    </location>
</feature>
<dbReference type="GO" id="GO:0009103">
    <property type="term" value="P:lipopolysaccharide biosynthetic process"/>
    <property type="evidence" value="ECO:0007669"/>
    <property type="project" value="UniProtKB-KW"/>
</dbReference>
<dbReference type="EMBL" id="PFLI01000104">
    <property type="protein sequence ID" value="PIY72034.1"/>
    <property type="molecule type" value="Genomic_DNA"/>
</dbReference>
<evidence type="ECO:0000256" key="8">
    <source>
        <dbReference type="SAM" id="Phobius"/>
    </source>
</evidence>
<dbReference type="Pfam" id="PF00535">
    <property type="entry name" value="Glycos_transf_2"/>
    <property type="match status" value="1"/>
</dbReference>
<dbReference type="InterPro" id="IPR029044">
    <property type="entry name" value="Nucleotide-diphossugar_trans"/>
</dbReference>
<keyword evidence="2" id="KW-0328">Glycosyltransferase</keyword>